<gene>
    <name evidence="1" type="ORF">SDC9_121980</name>
</gene>
<sequence>MCTFHHTGQVTLFIGLANTTGNSAAFGKGIPYTVTYHAIFIFTIFQSREMVSQHFVALTAIEIVGIDHREWFVNHLFSHHHCVIGTPRLHPVGMEGKTFRQHIQLLEHQFYRYFLLIFTDDLFPEIIFKRLPDHKNQLSEAGIHCVINRIVHNGLAVGAQSVELFQPSVTTSHSCCQYK</sequence>
<accession>A0A645CDI7</accession>
<comment type="caution">
    <text evidence="1">The sequence shown here is derived from an EMBL/GenBank/DDBJ whole genome shotgun (WGS) entry which is preliminary data.</text>
</comment>
<protein>
    <submittedName>
        <fullName evidence="1">Uncharacterized protein</fullName>
    </submittedName>
</protein>
<name>A0A645CDI7_9ZZZZ</name>
<dbReference type="EMBL" id="VSSQ01026329">
    <property type="protein sequence ID" value="MPM74990.1"/>
    <property type="molecule type" value="Genomic_DNA"/>
</dbReference>
<evidence type="ECO:0000313" key="1">
    <source>
        <dbReference type="EMBL" id="MPM74990.1"/>
    </source>
</evidence>
<reference evidence="1" key="1">
    <citation type="submission" date="2019-08" db="EMBL/GenBank/DDBJ databases">
        <authorList>
            <person name="Kucharzyk K."/>
            <person name="Murdoch R.W."/>
            <person name="Higgins S."/>
            <person name="Loffler F."/>
        </authorList>
    </citation>
    <scope>NUCLEOTIDE SEQUENCE</scope>
</reference>
<dbReference type="AlphaFoldDB" id="A0A645CDI7"/>
<organism evidence="1">
    <name type="scientific">bioreactor metagenome</name>
    <dbReference type="NCBI Taxonomy" id="1076179"/>
    <lineage>
        <taxon>unclassified sequences</taxon>
        <taxon>metagenomes</taxon>
        <taxon>ecological metagenomes</taxon>
    </lineage>
</organism>
<proteinExistence type="predicted"/>